<reference evidence="1 2" key="1">
    <citation type="submission" date="2017-09" db="EMBL/GenBank/DDBJ databases">
        <title>Biodiversity and function of Thalassospira species in the particle-attached aromatic-hydrocarbon-degrading consortia from the surface seawater of the China South Sea.</title>
        <authorList>
            <person name="Dong C."/>
            <person name="Lai Q."/>
            <person name="Shao Z."/>
        </authorList>
    </citation>
    <scope>NUCLEOTIDE SEQUENCE [LARGE SCALE GENOMIC DNA]</scope>
    <source>
        <strain evidence="1 2">139Z-12</strain>
    </source>
</reference>
<name>A0A2N3L347_9PROT</name>
<proteinExistence type="predicted"/>
<organism evidence="1 2">
    <name type="scientific">Thalassospira lohafexi</name>
    <dbReference type="NCBI Taxonomy" id="744227"/>
    <lineage>
        <taxon>Bacteria</taxon>
        <taxon>Pseudomonadati</taxon>
        <taxon>Pseudomonadota</taxon>
        <taxon>Alphaproteobacteria</taxon>
        <taxon>Rhodospirillales</taxon>
        <taxon>Thalassospiraceae</taxon>
        <taxon>Thalassospira</taxon>
    </lineage>
</organism>
<keyword evidence="2" id="KW-1185">Reference proteome</keyword>
<dbReference type="Proteomes" id="UP000233332">
    <property type="component" value="Unassembled WGS sequence"/>
</dbReference>
<sequence length="105" mass="11291">MREMRCIVFEDGELVKALMAYRRRSGKPLPSGQISGLEIEKKPEVIVRMSITSDAGETVVVPSSGAELAAAMIAYCIDTRVPVPASSNKSITTIDGHIALKVMLS</sequence>
<dbReference type="EMBL" id="NXGX01000007">
    <property type="protein sequence ID" value="PKR57147.1"/>
    <property type="molecule type" value="Genomic_DNA"/>
</dbReference>
<dbReference type="RefSeq" id="WP_101304221.1">
    <property type="nucleotide sequence ID" value="NZ_NXGX01000007.1"/>
</dbReference>
<accession>A0A2N3L347</accession>
<comment type="caution">
    <text evidence="1">The sequence shown here is derived from an EMBL/GenBank/DDBJ whole genome shotgun (WGS) entry which is preliminary data.</text>
</comment>
<dbReference type="AlphaFoldDB" id="A0A2N3L347"/>
<gene>
    <name evidence="1" type="ORF">COO92_17420</name>
</gene>
<evidence type="ECO:0000313" key="1">
    <source>
        <dbReference type="EMBL" id="PKR57147.1"/>
    </source>
</evidence>
<evidence type="ECO:0000313" key="2">
    <source>
        <dbReference type="Proteomes" id="UP000233332"/>
    </source>
</evidence>
<protein>
    <submittedName>
        <fullName evidence="1">Uncharacterized protein</fullName>
    </submittedName>
</protein>